<keyword evidence="3" id="KW-0732">Signal</keyword>
<evidence type="ECO:0000313" key="6">
    <source>
        <dbReference type="Proteomes" id="UP000007431"/>
    </source>
</evidence>
<dbReference type="PANTHER" id="PTHR36853:SF1">
    <property type="entry name" value="DUF3844 DOMAIN-CONTAINING PROTEIN"/>
    <property type="match status" value="1"/>
</dbReference>
<reference evidence="5 6" key="1">
    <citation type="journal article" date="2010" name="Nat. Biotechnol.">
        <title>Genome sequence of the model mushroom Schizophyllum commune.</title>
        <authorList>
            <person name="Ohm R.A."/>
            <person name="de Jong J.F."/>
            <person name="Lugones L.G."/>
            <person name="Aerts A."/>
            <person name="Kothe E."/>
            <person name="Stajich J.E."/>
            <person name="de Vries R.P."/>
            <person name="Record E."/>
            <person name="Levasseur A."/>
            <person name="Baker S.E."/>
            <person name="Bartholomew K.A."/>
            <person name="Coutinho P.M."/>
            <person name="Erdmann S."/>
            <person name="Fowler T.J."/>
            <person name="Gathman A.C."/>
            <person name="Lombard V."/>
            <person name="Henrissat B."/>
            <person name="Knabe N."/>
            <person name="Kuees U."/>
            <person name="Lilly W.W."/>
            <person name="Lindquist E."/>
            <person name="Lucas S."/>
            <person name="Magnuson J.K."/>
            <person name="Piumi F."/>
            <person name="Raudaskoski M."/>
            <person name="Salamov A."/>
            <person name="Schmutz J."/>
            <person name="Schwarze F.W.M.R."/>
            <person name="vanKuyk P.A."/>
            <person name="Horton J.S."/>
            <person name="Grigoriev I.V."/>
            <person name="Woesten H.A.B."/>
        </authorList>
    </citation>
    <scope>NUCLEOTIDE SEQUENCE [LARGE SCALE GENOMIC DNA]</scope>
    <source>
        <strain evidence="6">H4-8 / FGSC 9210</strain>
    </source>
</reference>
<protein>
    <recommendedName>
        <fullName evidence="4">Vacuolar sorting protein Vps3844 C-terminal domain-containing protein</fullName>
    </recommendedName>
</protein>
<dbReference type="PANTHER" id="PTHR36853">
    <property type="entry name" value="EXPRESSED PROTEIN"/>
    <property type="match status" value="1"/>
</dbReference>
<dbReference type="KEGG" id="scm:SCHCO_02633604"/>
<proteinExistence type="predicted"/>
<dbReference type="GO" id="GO:0005783">
    <property type="term" value="C:endoplasmic reticulum"/>
    <property type="evidence" value="ECO:0007669"/>
    <property type="project" value="TreeGrafter"/>
</dbReference>
<evidence type="ECO:0000256" key="2">
    <source>
        <dbReference type="SAM" id="Phobius"/>
    </source>
</evidence>
<feature type="compositionally biased region" description="Pro residues" evidence="1">
    <location>
        <begin position="218"/>
        <end position="228"/>
    </location>
</feature>
<keyword evidence="6" id="KW-1185">Reference proteome</keyword>
<feature type="signal peptide" evidence="3">
    <location>
        <begin position="1"/>
        <end position="18"/>
    </location>
</feature>
<gene>
    <name evidence="5" type="ORF">SCHCODRAFT_85684</name>
</gene>
<dbReference type="OMA" id="WAGQSCE"/>
<dbReference type="OrthoDB" id="5583277at2759"/>
<evidence type="ECO:0000256" key="1">
    <source>
        <dbReference type="SAM" id="MobiDB-lite"/>
    </source>
</evidence>
<dbReference type="HOGENOM" id="CLU_754738_0_0_1"/>
<dbReference type="InParanoid" id="D8QBC9"/>
<dbReference type="InterPro" id="IPR053065">
    <property type="entry name" value="Archenteron_Induction-Rel"/>
</dbReference>
<feature type="chain" id="PRO_5003120712" description="Vacuolar sorting protein Vps3844 C-terminal domain-containing protein" evidence="3">
    <location>
        <begin position="19"/>
        <end position="344"/>
    </location>
</feature>
<feature type="domain" description="Vacuolar sorting protein Vps3844 C-terminal" evidence="4">
    <location>
        <begin position="236"/>
        <end position="334"/>
    </location>
</feature>
<keyword evidence="2" id="KW-1133">Transmembrane helix</keyword>
<dbReference type="Proteomes" id="UP000007431">
    <property type="component" value="Unassembled WGS sequence"/>
</dbReference>
<evidence type="ECO:0000259" key="4">
    <source>
        <dbReference type="Pfam" id="PF12955"/>
    </source>
</evidence>
<dbReference type="RefSeq" id="XP_003029637.1">
    <property type="nucleotide sequence ID" value="XM_003029591.1"/>
</dbReference>
<dbReference type="GeneID" id="9592193"/>
<name>D8QBC9_SCHCM</name>
<dbReference type="eggNOG" id="ENOG502S64Q">
    <property type="taxonomic scope" value="Eukaryota"/>
</dbReference>
<keyword evidence="2" id="KW-0812">Transmembrane</keyword>
<accession>D8QBC9</accession>
<dbReference type="Pfam" id="PF12955">
    <property type="entry name" value="Vps3844_C"/>
    <property type="match status" value="1"/>
</dbReference>
<sequence length="344" mass="36518">MRWSAVAVVLAGLNVASALDVYLYPAPLVKRSSLSPDDASAVLSRHFNLESFEPVRDEVLRTQDFIGEGEQNALLLTMEEEDAAAVMSDAKPSFRIPAPPVDSLYSVISTYLNRARHAFSSVFDGSDLPSWTKDGLNSLVEFTKSASAAGENFFAAMECTTLRDIRHAHGKDSAEYAAAVAQIRDLLAGNHRIAVISFPRGGASNLKRAPSPQESQSPFPPTRPPPQSPIGSVSTCFEDADVCSNSTDSCSGHGSCVQASKTGRTCFVCACAATKTGEGLQTKTEYWAGDSCERKDVSSQFVLLAGTTVAIILLAAGSISLLYSVGDVELPSVLMGGVVNAKRD</sequence>
<feature type="transmembrane region" description="Helical" evidence="2">
    <location>
        <begin position="301"/>
        <end position="325"/>
    </location>
</feature>
<dbReference type="InterPro" id="IPR024382">
    <property type="entry name" value="Vps3844_C"/>
</dbReference>
<dbReference type="VEuPathDB" id="FungiDB:SCHCODRAFT_02633604"/>
<evidence type="ECO:0000256" key="3">
    <source>
        <dbReference type="SAM" id="SignalP"/>
    </source>
</evidence>
<organism evidence="6">
    <name type="scientific">Schizophyllum commune (strain H4-8 / FGSC 9210)</name>
    <name type="common">Split gill fungus</name>
    <dbReference type="NCBI Taxonomy" id="578458"/>
    <lineage>
        <taxon>Eukaryota</taxon>
        <taxon>Fungi</taxon>
        <taxon>Dikarya</taxon>
        <taxon>Basidiomycota</taxon>
        <taxon>Agaricomycotina</taxon>
        <taxon>Agaricomycetes</taxon>
        <taxon>Agaricomycetidae</taxon>
        <taxon>Agaricales</taxon>
        <taxon>Schizophyllaceae</taxon>
        <taxon>Schizophyllum</taxon>
    </lineage>
</organism>
<dbReference type="EMBL" id="GL377309">
    <property type="protein sequence ID" value="EFI94734.1"/>
    <property type="molecule type" value="Genomic_DNA"/>
</dbReference>
<feature type="region of interest" description="Disordered" evidence="1">
    <location>
        <begin position="204"/>
        <end position="231"/>
    </location>
</feature>
<keyword evidence="2" id="KW-0472">Membrane</keyword>
<evidence type="ECO:0000313" key="5">
    <source>
        <dbReference type="EMBL" id="EFI94734.1"/>
    </source>
</evidence>
<dbReference type="AlphaFoldDB" id="D8QBC9"/>